<name>A0AAV9ND40_9EURO</name>
<dbReference type="InterPro" id="IPR011059">
    <property type="entry name" value="Metal-dep_hydrolase_composite"/>
</dbReference>
<comment type="caution">
    <text evidence="2">The sequence shown here is derived from an EMBL/GenBank/DDBJ whole genome shotgun (WGS) entry which is preliminary data.</text>
</comment>
<dbReference type="GeneID" id="89970890"/>
<dbReference type="RefSeq" id="XP_064705902.1">
    <property type="nucleotide sequence ID" value="XM_064846292.1"/>
</dbReference>
<dbReference type="PANTHER" id="PTHR43135:SF3">
    <property type="entry name" value="ALPHA-D-RIBOSE 1-METHYLPHOSPHONATE 5-TRIPHOSPHATE DIPHOSPHATASE"/>
    <property type="match status" value="1"/>
</dbReference>
<dbReference type="Gene3D" id="1.20.58.520">
    <property type="entry name" value="Amidohydrolase"/>
    <property type="match status" value="1"/>
</dbReference>
<proteinExistence type="predicted"/>
<evidence type="ECO:0000313" key="3">
    <source>
        <dbReference type="Proteomes" id="UP001358417"/>
    </source>
</evidence>
<dbReference type="Gene3D" id="3.40.50.10910">
    <property type="entry name" value="Amidohydrolase"/>
    <property type="match status" value="1"/>
</dbReference>
<dbReference type="PANTHER" id="PTHR43135">
    <property type="entry name" value="ALPHA-D-RIBOSE 1-METHYLPHOSPHONATE 5-TRIPHOSPHATE DIPHOSPHATASE"/>
    <property type="match status" value="1"/>
</dbReference>
<dbReference type="InterPro" id="IPR032466">
    <property type="entry name" value="Metal_Hydrolase"/>
</dbReference>
<evidence type="ECO:0000259" key="1">
    <source>
        <dbReference type="Pfam" id="PF01979"/>
    </source>
</evidence>
<reference evidence="2 3" key="1">
    <citation type="submission" date="2023-08" db="EMBL/GenBank/DDBJ databases">
        <title>Black Yeasts Isolated from many extreme environments.</title>
        <authorList>
            <person name="Coleine C."/>
            <person name="Stajich J.E."/>
            <person name="Selbmann L."/>
        </authorList>
    </citation>
    <scope>NUCLEOTIDE SEQUENCE [LARGE SCALE GENOMIC DNA]</scope>
    <source>
        <strain evidence="2 3">CCFEE 5792</strain>
    </source>
</reference>
<accession>A0AAV9ND40</accession>
<dbReference type="InterPro" id="IPR051781">
    <property type="entry name" value="Metallo-dep_Hydrolase"/>
</dbReference>
<evidence type="ECO:0000313" key="2">
    <source>
        <dbReference type="EMBL" id="KAK5051888.1"/>
    </source>
</evidence>
<dbReference type="GO" id="GO:0016810">
    <property type="term" value="F:hydrolase activity, acting on carbon-nitrogen (but not peptide) bonds"/>
    <property type="evidence" value="ECO:0007669"/>
    <property type="project" value="InterPro"/>
</dbReference>
<dbReference type="Gene3D" id="2.30.40.10">
    <property type="entry name" value="Urease, subunit C, domain 1"/>
    <property type="match status" value="1"/>
</dbReference>
<feature type="domain" description="Amidohydrolase-related" evidence="1">
    <location>
        <begin position="57"/>
        <end position="422"/>
    </location>
</feature>
<dbReference type="SUPFAM" id="SSF51338">
    <property type="entry name" value="Composite domain of metallo-dependent hydrolases"/>
    <property type="match status" value="1"/>
</dbReference>
<dbReference type="EMBL" id="JAVRRD010000014">
    <property type="protein sequence ID" value="KAK5051888.1"/>
    <property type="molecule type" value="Genomic_DNA"/>
</dbReference>
<dbReference type="AlphaFoldDB" id="A0AAV9ND40"/>
<dbReference type="Proteomes" id="UP001358417">
    <property type="component" value="Unassembled WGS sequence"/>
</dbReference>
<keyword evidence="3" id="KW-1185">Reference proteome</keyword>
<dbReference type="SUPFAM" id="SSF51556">
    <property type="entry name" value="Metallo-dependent hydrolases"/>
    <property type="match status" value="1"/>
</dbReference>
<dbReference type="Gene3D" id="3.30.110.90">
    <property type="entry name" value="Amidohydrolase"/>
    <property type="match status" value="1"/>
</dbReference>
<protein>
    <recommendedName>
        <fullName evidence="1">Amidohydrolase-related domain-containing protein</fullName>
    </recommendedName>
</protein>
<dbReference type="InterPro" id="IPR006680">
    <property type="entry name" value="Amidohydro-rel"/>
</dbReference>
<sequence>MPKTIIHSVKLFDGEEIHENATVVFDQVSGTIDSVSTTSGPPQATGDAEVIDGTGKTLLPGLIEGHMHCWDIHMPEGVGNSDVLRMTMRAGVTTVCDFHSDPYCVNNLRDLIEKETTKAKSKGKDGRVHMADLKTALLAATIQGGWPKPVVLSHHHTDPARLEARVAKWPNLTVETVPEYIKDHKANGANYIKLMQENCCSLKFETNSVPVASLELQKAVVDCAHEHGLPAVGHALSVDMTEVLLKAGVDGLAHMIIDQAPTENLMQLYKQSGAFLIPTFCALSALTTELQDYRERFAAIYDRLDMFDDVVINRNTLLGVMHIASQQNPKASIEYGVENVKQLMAQGGDIVAGTDNIGGVPGAALGPGLWMELTIYIERCGMTTKQALASCTSTTARRFGFHDRGRVAHGLRADLLLVNGDLFAGKGVEALWEEDQGIAAVWREGIRGPH</sequence>
<gene>
    <name evidence="2" type="ORF">LTR84_002691</name>
</gene>
<dbReference type="Pfam" id="PF01979">
    <property type="entry name" value="Amidohydro_1"/>
    <property type="match status" value="1"/>
</dbReference>
<organism evidence="2 3">
    <name type="scientific">Exophiala bonariae</name>
    <dbReference type="NCBI Taxonomy" id="1690606"/>
    <lineage>
        <taxon>Eukaryota</taxon>
        <taxon>Fungi</taxon>
        <taxon>Dikarya</taxon>
        <taxon>Ascomycota</taxon>
        <taxon>Pezizomycotina</taxon>
        <taxon>Eurotiomycetes</taxon>
        <taxon>Chaetothyriomycetidae</taxon>
        <taxon>Chaetothyriales</taxon>
        <taxon>Herpotrichiellaceae</taxon>
        <taxon>Exophiala</taxon>
    </lineage>
</organism>